<protein>
    <recommendedName>
        <fullName evidence="1">Lantibiotic dehydratase N-terminal domain-containing protein</fullName>
    </recommendedName>
</protein>
<evidence type="ECO:0000259" key="1">
    <source>
        <dbReference type="Pfam" id="PF04738"/>
    </source>
</evidence>
<dbReference type="AlphaFoldDB" id="A0A5C4UQG5"/>
<sequence length="779" mass="86103">MTAGRQEHLVPLGDSGWWLWRDVALRSPGFPARLARDLGDERLAEAADACLAGSVTDTAYRAVFAEAEVRLQRLVRATAANPRIREAVTWQNPALVANCLDKAVAGEPRNVRGRQHEKSIVGHLQRYALKNDTIGFFGPVAWARWTDEPGGGFDVSPGDRLLARRTVYFEHWAVEALASKLSEDPDLLPWLAPRVDPVVSVADGLAHRPEGRPIPLTPEQTALLGVCDGVRQVRDLSGELAGPGRPFPSERVLRRTLEELRAHRIVALDLTGPIEARPEVTLRKKLERVGDPAVRDRVTAALDELTDARDRVAASAGDAERLAEAIGHLDAVFTDLTGEAPVRRAGQIYAGRTLLYEDTVRDVEVRLGPAFRTEMAGPLAIMLDSARWLVGRIADNYRDLFTRLYRGWTERNGTMAMPMTRLLGLATPHMHVTRLSSPRLVRSAVAEFQERWRTVLDLRAEDAEAARVDRALADLTARAAERFPPRPPMWATAIHHAPDLMVAAASAEAVERGDYLAVLGELHVSTNTLESRFFVEQHPSPEALCAADAADHGGRRVVLLPPKDWQENSSRTTPPSAMLAPDATYWAVRTPCVEPPGETLKPTDLTVLEEDGELIVRDAAGGSRIPLLEMLSESFSYMTANAFRPFASAGHRPRVTIGNFVMAREAWSFPAADLDWAAVREEKERFLRCRSWRAEHRLPERAFYRSPTEEKPVYVDFTSLALVNALAKTARQSAGIKDAVISLAEMLPDTGDSWLTDADGERYLAEFRVVAVDSSGDQR</sequence>
<organism evidence="2 3">
    <name type="scientific">Streptomyces sedi</name>
    <dbReference type="NCBI Taxonomy" id="555059"/>
    <lineage>
        <taxon>Bacteria</taxon>
        <taxon>Bacillati</taxon>
        <taxon>Actinomycetota</taxon>
        <taxon>Actinomycetes</taxon>
        <taxon>Kitasatosporales</taxon>
        <taxon>Streptomycetaceae</taxon>
        <taxon>Streptomyces</taxon>
    </lineage>
</organism>
<evidence type="ECO:0000313" key="2">
    <source>
        <dbReference type="EMBL" id="TNM25857.1"/>
    </source>
</evidence>
<reference evidence="2 3" key="1">
    <citation type="submission" date="2019-06" db="EMBL/GenBank/DDBJ databases">
        <title>Draft genome of Streptomyces sedi sp. JCM16909.</title>
        <authorList>
            <person name="Klykleung N."/>
            <person name="Tanasupawat S."/>
            <person name="Kudo T."/>
            <person name="Yuki M."/>
            <person name="Ohkuma M."/>
        </authorList>
    </citation>
    <scope>NUCLEOTIDE SEQUENCE [LARGE SCALE GENOMIC DNA]</scope>
    <source>
        <strain evidence="2 3">JCM 16909</strain>
    </source>
</reference>
<gene>
    <name evidence="2" type="ORF">FH715_25915</name>
</gene>
<dbReference type="InterPro" id="IPR006827">
    <property type="entry name" value="Lant_deHydtase_N"/>
</dbReference>
<dbReference type="EMBL" id="VDGT01000027">
    <property type="protein sequence ID" value="TNM25857.1"/>
    <property type="molecule type" value="Genomic_DNA"/>
</dbReference>
<proteinExistence type="predicted"/>
<comment type="caution">
    <text evidence="2">The sequence shown here is derived from an EMBL/GenBank/DDBJ whole genome shotgun (WGS) entry which is preliminary data.</text>
</comment>
<evidence type="ECO:0000313" key="3">
    <source>
        <dbReference type="Proteomes" id="UP000311713"/>
    </source>
</evidence>
<dbReference type="OrthoDB" id="8428173at2"/>
<dbReference type="Pfam" id="PF04738">
    <property type="entry name" value="Lant_dehydr_N"/>
    <property type="match status" value="1"/>
</dbReference>
<dbReference type="Proteomes" id="UP000311713">
    <property type="component" value="Unassembled WGS sequence"/>
</dbReference>
<accession>A0A5C4UQG5</accession>
<feature type="domain" description="Lantibiotic dehydratase N-terminal" evidence="1">
    <location>
        <begin position="80"/>
        <end position="718"/>
    </location>
</feature>
<name>A0A5C4UQG5_9ACTN</name>
<dbReference type="RefSeq" id="WP_139649551.1">
    <property type="nucleotide sequence ID" value="NZ_BAAAZS010000035.1"/>
</dbReference>
<keyword evidence="3" id="KW-1185">Reference proteome</keyword>